<dbReference type="PANTHER" id="PTHR28529">
    <property type="entry name" value="DNA REPAIR PROTEIN SWI5 HOMOLOG"/>
    <property type="match status" value="1"/>
</dbReference>
<evidence type="ECO:0000256" key="1">
    <source>
        <dbReference type="ARBA" id="ARBA00008060"/>
    </source>
</evidence>
<dbReference type="GO" id="GO:0032798">
    <property type="term" value="C:Swi5-Sfr1 complex"/>
    <property type="evidence" value="ECO:0007669"/>
    <property type="project" value="TreeGrafter"/>
</dbReference>
<dbReference type="PANTHER" id="PTHR28529:SF2">
    <property type="entry name" value="DNA REPAIR PROTEIN SWI5 HOMOLOG"/>
    <property type="match status" value="1"/>
</dbReference>
<sequence length="164" mass="17506">MASQEHTTTPQQPGPETVPASSDSAMPSSPAPAKQDNETAASQQSTDSKPTSPPPPPPNPRLAALTAKYATLQATLTSLQHQRSALIAEAKLPSGLAMPAEWSEEQKTKQAFSTANAVIKEHIGLLHKYNEMKDIGQGLMGMIADKRGVRVGTVMEEFEMGEKD</sequence>
<dbReference type="AlphaFoldDB" id="A0AAV9JDZ0"/>
<dbReference type="Proteomes" id="UP001324427">
    <property type="component" value="Unassembled WGS sequence"/>
</dbReference>
<reference evidence="5 6" key="1">
    <citation type="submission" date="2021-11" db="EMBL/GenBank/DDBJ databases">
        <title>Black yeast isolated from Biological Soil Crust.</title>
        <authorList>
            <person name="Kurbessoian T."/>
        </authorList>
    </citation>
    <scope>NUCLEOTIDE SEQUENCE [LARGE SCALE GENOMIC DNA]</scope>
    <source>
        <strain evidence="5 6">CCFEE 5522</strain>
    </source>
</reference>
<dbReference type="InterPro" id="IPR010760">
    <property type="entry name" value="DNA-repair_Swi5"/>
</dbReference>
<dbReference type="GO" id="GO:0010772">
    <property type="term" value="P:meiotic DNA recombinase assembly involved in reciprocal meiotic recombination"/>
    <property type="evidence" value="ECO:0007669"/>
    <property type="project" value="TreeGrafter"/>
</dbReference>
<comment type="caution">
    <text evidence="5">The sequence shown here is derived from an EMBL/GenBank/DDBJ whole genome shotgun (WGS) entry which is preliminary data.</text>
</comment>
<dbReference type="GO" id="GO:0034974">
    <property type="term" value="C:Swi5-Swi2 complex"/>
    <property type="evidence" value="ECO:0007669"/>
    <property type="project" value="TreeGrafter"/>
</dbReference>
<evidence type="ECO:0000256" key="2">
    <source>
        <dbReference type="ARBA" id="ARBA00022763"/>
    </source>
</evidence>
<organism evidence="5 6">
    <name type="scientific">Oleoguttula mirabilis</name>
    <dbReference type="NCBI Taxonomy" id="1507867"/>
    <lineage>
        <taxon>Eukaryota</taxon>
        <taxon>Fungi</taxon>
        <taxon>Dikarya</taxon>
        <taxon>Ascomycota</taxon>
        <taxon>Pezizomycotina</taxon>
        <taxon>Dothideomycetes</taxon>
        <taxon>Dothideomycetidae</taxon>
        <taxon>Mycosphaerellales</taxon>
        <taxon>Teratosphaeriaceae</taxon>
        <taxon>Oleoguttula</taxon>
    </lineage>
</organism>
<evidence type="ECO:0000313" key="5">
    <source>
        <dbReference type="EMBL" id="KAK4543091.1"/>
    </source>
</evidence>
<evidence type="ECO:0000256" key="3">
    <source>
        <dbReference type="ARBA" id="ARBA00023204"/>
    </source>
</evidence>
<dbReference type="Gene3D" id="1.20.5.170">
    <property type="match status" value="1"/>
</dbReference>
<evidence type="ECO:0008006" key="7">
    <source>
        <dbReference type="Google" id="ProtNLM"/>
    </source>
</evidence>
<protein>
    <recommendedName>
        <fullName evidence="7">Swi5-domain-containing protein</fullName>
    </recommendedName>
</protein>
<proteinExistence type="inferred from homology"/>
<evidence type="ECO:0000256" key="4">
    <source>
        <dbReference type="SAM" id="MobiDB-lite"/>
    </source>
</evidence>
<keyword evidence="3" id="KW-0234">DNA repair</keyword>
<accession>A0AAV9JDZ0</accession>
<name>A0AAV9JDZ0_9PEZI</name>
<dbReference type="EMBL" id="JAVFHQ010000035">
    <property type="protein sequence ID" value="KAK4543091.1"/>
    <property type="molecule type" value="Genomic_DNA"/>
</dbReference>
<comment type="similarity">
    <text evidence="1">Belongs to the SWI5/SAE3 family.</text>
</comment>
<evidence type="ECO:0000313" key="6">
    <source>
        <dbReference type="Proteomes" id="UP001324427"/>
    </source>
</evidence>
<feature type="compositionally biased region" description="Polar residues" evidence="4">
    <location>
        <begin position="38"/>
        <end position="49"/>
    </location>
</feature>
<feature type="region of interest" description="Disordered" evidence="4">
    <location>
        <begin position="1"/>
        <end position="62"/>
    </location>
</feature>
<feature type="compositionally biased region" description="Pro residues" evidence="4">
    <location>
        <begin position="51"/>
        <end position="60"/>
    </location>
</feature>
<feature type="compositionally biased region" description="Low complexity" evidence="4">
    <location>
        <begin position="19"/>
        <end position="33"/>
    </location>
</feature>
<dbReference type="GO" id="GO:0000709">
    <property type="term" value="P:meiotic joint molecule formation"/>
    <property type="evidence" value="ECO:0007669"/>
    <property type="project" value="TreeGrafter"/>
</dbReference>
<keyword evidence="6" id="KW-1185">Reference proteome</keyword>
<feature type="compositionally biased region" description="Polar residues" evidence="4">
    <location>
        <begin position="1"/>
        <end position="11"/>
    </location>
</feature>
<keyword evidence="2" id="KW-0227">DNA damage</keyword>
<dbReference type="Pfam" id="PF07061">
    <property type="entry name" value="Swi5"/>
    <property type="match status" value="1"/>
</dbReference>
<gene>
    <name evidence="5" type="ORF">LTR36_005868</name>
</gene>